<name>A0A806X8H7_9ENTR</name>
<feature type="transmembrane region" description="Helical" evidence="1">
    <location>
        <begin position="7"/>
        <end position="31"/>
    </location>
</feature>
<keyword evidence="1" id="KW-0472">Membrane</keyword>
<gene>
    <name evidence="2" type="ORF">AO703_01840</name>
</gene>
<evidence type="ECO:0000256" key="1">
    <source>
        <dbReference type="SAM" id="Phobius"/>
    </source>
</evidence>
<proteinExistence type="predicted"/>
<protein>
    <submittedName>
        <fullName evidence="2">Uncharacterized protein</fullName>
    </submittedName>
</protein>
<dbReference type="RefSeq" id="WP_062740069.1">
    <property type="nucleotide sequence ID" value="NZ_CP012871.1"/>
</dbReference>
<feature type="transmembrane region" description="Helical" evidence="1">
    <location>
        <begin position="51"/>
        <end position="72"/>
    </location>
</feature>
<keyword evidence="1" id="KW-0812">Transmembrane</keyword>
<dbReference type="KEGG" id="kle:AO703_01840"/>
<dbReference type="EMBL" id="CP012871">
    <property type="protein sequence ID" value="ALR75097.1"/>
    <property type="molecule type" value="Genomic_DNA"/>
</dbReference>
<reference evidence="3" key="1">
    <citation type="submission" date="2015-10" db="EMBL/GenBank/DDBJ databases">
        <title>Complete Genome Sequencing of Klebsiella sp. strain G5.</title>
        <authorList>
            <person name="Chan K.-G."/>
            <person name="Chen J.-W."/>
        </authorList>
    </citation>
    <scope>NUCLEOTIDE SEQUENCE [LARGE SCALE GENOMIC DNA]</scope>
    <source>
        <strain evidence="3">G5</strain>
    </source>
</reference>
<sequence>MNQKKWLLSFALILVALVLTMDIIALLTYFIAKVYLYFVRDIPFKVGLAELIRIVKGASFGGLIVGIGCWYVSFKHEW</sequence>
<dbReference type="OrthoDB" id="9976323at2"/>
<dbReference type="Proteomes" id="UP000069162">
    <property type="component" value="Chromosome"/>
</dbReference>
<evidence type="ECO:0000313" key="3">
    <source>
        <dbReference type="Proteomes" id="UP000069162"/>
    </source>
</evidence>
<organism evidence="2 3">
    <name type="scientific">[Enterobacter] lignolyticus</name>
    <dbReference type="NCBI Taxonomy" id="1334193"/>
    <lineage>
        <taxon>Bacteria</taxon>
        <taxon>Pseudomonadati</taxon>
        <taxon>Pseudomonadota</taxon>
        <taxon>Gammaproteobacteria</taxon>
        <taxon>Enterobacterales</taxon>
        <taxon>Enterobacteriaceae</taxon>
        <taxon>Pluralibacter</taxon>
    </lineage>
</organism>
<dbReference type="AlphaFoldDB" id="A0A806X8H7"/>
<keyword evidence="1" id="KW-1133">Transmembrane helix</keyword>
<accession>A0A806X8H7</accession>
<evidence type="ECO:0000313" key="2">
    <source>
        <dbReference type="EMBL" id="ALR75097.1"/>
    </source>
</evidence>